<evidence type="ECO:0008006" key="5">
    <source>
        <dbReference type="Google" id="ProtNLM"/>
    </source>
</evidence>
<feature type="region of interest" description="Disordered" evidence="2">
    <location>
        <begin position="345"/>
        <end position="385"/>
    </location>
</feature>
<evidence type="ECO:0000256" key="2">
    <source>
        <dbReference type="SAM" id="MobiDB-lite"/>
    </source>
</evidence>
<feature type="compositionally biased region" description="Low complexity" evidence="2">
    <location>
        <begin position="361"/>
        <end position="374"/>
    </location>
</feature>
<dbReference type="SUPFAM" id="SSF53335">
    <property type="entry name" value="S-adenosyl-L-methionine-dependent methyltransferases"/>
    <property type="match status" value="1"/>
</dbReference>
<dbReference type="Gene3D" id="3.40.50.150">
    <property type="entry name" value="Vaccinia Virus protein VP39"/>
    <property type="match status" value="1"/>
</dbReference>
<feature type="region of interest" description="Disordered" evidence="2">
    <location>
        <begin position="18"/>
        <end position="41"/>
    </location>
</feature>
<gene>
    <name evidence="3" type="ORF">TD95_002417</name>
</gene>
<dbReference type="AlphaFoldDB" id="A0A0F4ZDM1"/>
<dbReference type="PANTHER" id="PTHR43591:SF31">
    <property type="entry name" value="LAEA-LIKE, PUTATIVE (AFU_ORTHOLOGUE AFUA_8G01930)-RELATED"/>
    <property type="match status" value="1"/>
</dbReference>
<organism evidence="3 4">
    <name type="scientific">Thielaviopsis punctulata</name>
    <dbReference type="NCBI Taxonomy" id="72032"/>
    <lineage>
        <taxon>Eukaryota</taxon>
        <taxon>Fungi</taxon>
        <taxon>Dikarya</taxon>
        <taxon>Ascomycota</taxon>
        <taxon>Pezizomycotina</taxon>
        <taxon>Sordariomycetes</taxon>
        <taxon>Hypocreomycetidae</taxon>
        <taxon>Microascales</taxon>
        <taxon>Ceratocystidaceae</taxon>
        <taxon>Thielaviopsis</taxon>
    </lineage>
</organism>
<dbReference type="Proteomes" id="UP000033483">
    <property type="component" value="Unassembled WGS sequence"/>
</dbReference>
<evidence type="ECO:0000313" key="4">
    <source>
        <dbReference type="Proteomes" id="UP000033483"/>
    </source>
</evidence>
<keyword evidence="4" id="KW-1185">Reference proteome</keyword>
<name>A0A0F4ZDM1_9PEZI</name>
<dbReference type="CDD" id="cd02440">
    <property type="entry name" value="AdoMet_MTases"/>
    <property type="match status" value="1"/>
</dbReference>
<evidence type="ECO:0000313" key="3">
    <source>
        <dbReference type="EMBL" id="KKA28231.1"/>
    </source>
</evidence>
<feature type="compositionally biased region" description="Basic and acidic residues" evidence="2">
    <location>
        <begin position="375"/>
        <end position="385"/>
    </location>
</feature>
<dbReference type="EMBL" id="LAEV01001376">
    <property type="protein sequence ID" value="KKA28231.1"/>
    <property type="molecule type" value="Genomic_DNA"/>
</dbReference>
<protein>
    <recommendedName>
        <fullName evidence="5">Methyltransferase domain-containing protein</fullName>
    </recommendedName>
</protein>
<feature type="compositionally biased region" description="Pro residues" evidence="2">
    <location>
        <begin position="350"/>
        <end position="360"/>
    </location>
</feature>
<dbReference type="GO" id="GO:0008168">
    <property type="term" value="F:methyltransferase activity"/>
    <property type="evidence" value="ECO:0007669"/>
    <property type="project" value="TreeGrafter"/>
</dbReference>
<dbReference type="OrthoDB" id="2013972at2759"/>
<accession>A0A0F4ZDM1</accession>
<proteinExistence type="inferred from homology"/>
<dbReference type="Pfam" id="PF13489">
    <property type="entry name" value="Methyltransf_23"/>
    <property type="match status" value="1"/>
</dbReference>
<dbReference type="PANTHER" id="PTHR43591">
    <property type="entry name" value="METHYLTRANSFERASE"/>
    <property type="match status" value="1"/>
</dbReference>
<comment type="similarity">
    <text evidence="1">Belongs to the methyltransferase superfamily. LaeA methyltransferase family.</text>
</comment>
<comment type="caution">
    <text evidence="3">The sequence shown here is derived from an EMBL/GenBank/DDBJ whole genome shotgun (WGS) entry which is preliminary data.</text>
</comment>
<sequence>MASNQLTAGGAIAPVEIDPEFHGQGDPSLPESGFVSENGSSTTSLMSSIMRYRQENGRTYHAYKDGKYVVPNDSLEQERLDHQHVLFMMTLGNRLHLSPVGENGHVLNNVLDLGTGTGIWAIDFGDEHPEASVLGVDLSPIQSSCVPPNVRFQIDDVEEPWTFNTPFDFIHSRMMTWSISNWERYIDQAYNNLTPGGWLELIDILPMRSDDDTFKGTHAEMWITTIFEQMEKMGRPTDSALRYKQQMEARGFVNVTERRFMWPQNQWPKDPQLKEFGAWNLENIDSGLEGLSLAIFTRMLGWSQEETMALLSKVRREIHDRKIHSYWPIWVVYGQRPLVDQPRASVPVPVATPAPAPAPAATPAAAPAPTTTGEAPKEEETEEAK</sequence>
<dbReference type="InterPro" id="IPR029063">
    <property type="entry name" value="SAM-dependent_MTases_sf"/>
</dbReference>
<reference evidence="3 4" key="1">
    <citation type="submission" date="2015-03" db="EMBL/GenBank/DDBJ databases">
        <authorList>
            <person name="Radwan O."/>
            <person name="Al-Naeli F.A."/>
            <person name="Rendon G.A."/>
            <person name="Fields C."/>
        </authorList>
    </citation>
    <scope>NUCLEOTIDE SEQUENCE [LARGE SCALE GENOMIC DNA]</scope>
    <source>
        <strain evidence="3">CR-DP1</strain>
    </source>
</reference>
<evidence type="ECO:0000256" key="1">
    <source>
        <dbReference type="ARBA" id="ARBA00038158"/>
    </source>
</evidence>